<reference evidence="3 4" key="1">
    <citation type="submission" date="2020-02" db="EMBL/GenBank/DDBJ databases">
        <title>Nitrogenibacter mangrovi gen. nov., sp. nov. isolated from mangrove sediment, a denitrifying betaproteobacterium.</title>
        <authorList>
            <person name="Liao H."/>
            <person name="Tian Y."/>
        </authorList>
    </citation>
    <scope>NUCLEOTIDE SEQUENCE [LARGE SCALE GENOMIC DNA]</scope>
    <source>
        <strain evidence="3 4">M9-3-2</strain>
    </source>
</reference>
<feature type="domain" description="AbiEi antitoxin N-terminal" evidence="2">
    <location>
        <begin position="7"/>
        <end position="53"/>
    </location>
</feature>
<dbReference type="AlphaFoldDB" id="A0A6C1B519"/>
<accession>A0A6C1B519</accession>
<sequence length="199" mass="22260">MESSHKRILELAANHGLLRPRDLTAHGLPRVALTRLVRQGKLQRIGYGLYALPERASTEHGTVAEVSRKHPQAIICLLSALQLHGITTQAPFEVWVAVANKARAPKMDYPPLRVVRFSGDALTEGIDTVTIDGVPVRVTNVARTVADCFKFRHKIGLDVAMEALTEAWLAKRIRMDDLWKYAKLCRVANVMRPYMDSLT</sequence>
<evidence type="ECO:0000313" key="4">
    <source>
        <dbReference type="Proteomes" id="UP000501991"/>
    </source>
</evidence>
<protein>
    <submittedName>
        <fullName evidence="3">Transcriptional regulator</fullName>
    </submittedName>
</protein>
<dbReference type="RefSeq" id="WP_173764544.1">
    <property type="nucleotide sequence ID" value="NZ_CP048836.1"/>
</dbReference>
<keyword evidence="4" id="KW-1185">Reference proteome</keyword>
<gene>
    <name evidence="3" type="ORF">G3580_06795</name>
</gene>
<organism evidence="3 4">
    <name type="scientific">Nitrogeniibacter mangrovi</name>
    <dbReference type="NCBI Taxonomy" id="2016596"/>
    <lineage>
        <taxon>Bacteria</taxon>
        <taxon>Pseudomonadati</taxon>
        <taxon>Pseudomonadota</taxon>
        <taxon>Betaproteobacteria</taxon>
        <taxon>Rhodocyclales</taxon>
        <taxon>Zoogloeaceae</taxon>
        <taxon>Nitrogeniibacter</taxon>
    </lineage>
</organism>
<feature type="domain" description="AbiEi antitoxin C-terminal" evidence="1">
    <location>
        <begin position="76"/>
        <end position="192"/>
    </location>
</feature>
<evidence type="ECO:0000259" key="2">
    <source>
        <dbReference type="Pfam" id="PF13338"/>
    </source>
</evidence>
<dbReference type="Proteomes" id="UP000501991">
    <property type="component" value="Chromosome"/>
</dbReference>
<evidence type="ECO:0000259" key="1">
    <source>
        <dbReference type="Pfam" id="PF09407"/>
    </source>
</evidence>
<dbReference type="KEGG" id="azq:G3580_06795"/>
<dbReference type="EMBL" id="CP048836">
    <property type="protein sequence ID" value="QID17380.1"/>
    <property type="molecule type" value="Genomic_DNA"/>
</dbReference>
<dbReference type="Pfam" id="PF09407">
    <property type="entry name" value="AbiEi_1"/>
    <property type="match status" value="1"/>
</dbReference>
<dbReference type="InterPro" id="IPR025159">
    <property type="entry name" value="AbiEi_N"/>
</dbReference>
<dbReference type="InterPro" id="IPR018547">
    <property type="entry name" value="AbiEi_C"/>
</dbReference>
<evidence type="ECO:0000313" key="3">
    <source>
        <dbReference type="EMBL" id="QID17380.1"/>
    </source>
</evidence>
<name>A0A6C1B519_9RHOO</name>
<dbReference type="Pfam" id="PF13338">
    <property type="entry name" value="AbiEi_4"/>
    <property type="match status" value="1"/>
</dbReference>
<proteinExistence type="predicted"/>